<dbReference type="InterPro" id="IPR012337">
    <property type="entry name" value="RNaseH-like_sf"/>
</dbReference>
<dbReference type="InterPro" id="IPR036397">
    <property type="entry name" value="RNaseH_sf"/>
</dbReference>
<dbReference type="EMBL" id="MU251424">
    <property type="protein sequence ID" value="KAG9235719.1"/>
    <property type="molecule type" value="Genomic_DNA"/>
</dbReference>
<sequence length="75" mass="7732">EPGTICIYTDGSGIDGHVGAAAVAPALRISGISTKRMEYMGLSTASTVYAAELRGVVLALQMVLDLHETVISPGK</sequence>
<accession>A0A9P7YL82</accession>
<dbReference type="Gene3D" id="3.30.420.10">
    <property type="entry name" value="Ribonuclease H-like superfamily/Ribonuclease H"/>
    <property type="match status" value="1"/>
</dbReference>
<dbReference type="GO" id="GO:0003676">
    <property type="term" value="F:nucleic acid binding"/>
    <property type="evidence" value="ECO:0007669"/>
    <property type="project" value="InterPro"/>
</dbReference>
<feature type="non-terminal residue" evidence="1">
    <location>
        <position position="75"/>
    </location>
</feature>
<organism evidence="1 2">
    <name type="scientific">Amylocarpus encephaloides</name>
    <dbReference type="NCBI Taxonomy" id="45428"/>
    <lineage>
        <taxon>Eukaryota</taxon>
        <taxon>Fungi</taxon>
        <taxon>Dikarya</taxon>
        <taxon>Ascomycota</taxon>
        <taxon>Pezizomycotina</taxon>
        <taxon>Leotiomycetes</taxon>
        <taxon>Helotiales</taxon>
        <taxon>Helotiales incertae sedis</taxon>
        <taxon>Amylocarpus</taxon>
    </lineage>
</organism>
<dbReference type="OrthoDB" id="3547074at2759"/>
<evidence type="ECO:0008006" key="3">
    <source>
        <dbReference type="Google" id="ProtNLM"/>
    </source>
</evidence>
<feature type="non-terminal residue" evidence="1">
    <location>
        <position position="1"/>
    </location>
</feature>
<evidence type="ECO:0000313" key="2">
    <source>
        <dbReference type="Proteomes" id="UP000824998"/>
    </source>
</evidence>
<proteinExistence type="predicted"/>
<reference evidence="1" key="1">
    <citation type="journal article" date="2021" name="IMA Fungus">
        <title>Genomic characterization of three marine fungi, including Emericellopsis atlantica sp. nov. with signatures of a generalist lifestyle and marine biomass degradation.</title>
        <authorList>
            <person name="Hagestad O.C."/>
            <person name="Hou L."/>
            <person name="Andersen J.H."/>
            <person name="Hansen E.H."/>
            <person name="Altermark B."/>
            <person name="Li C."/>
            <person name="Kuhnert E."/>
            <person name="Cox R.J."/>
            <person name="Crous P.W."/>
            <person name="Spatafora J.W."/>
            <person name="Lail K."/>
            <person name="Amirebrahimi M."/>
            <person name="Lipzen A."/>
            <person name="Pangilinan J."/>
            <person name="Andreopoulos W."/>
            <person name="Hayes R.D."/>
            <person name="Ng V."/>
            <person name="Grigoriev I.V."/>
            <person name="Jackson S.A."/>
            <person name="Sutton T.D.S."/>
            <person name="Dobson A.D.W."/>
            <person name="Rama T."/>
        </authorList>
    </citation>
    <scope>NUCLEOTIDE SEQUENCE</scope>
    <source>
        <strain evidence="1">TRa018bII</strain>
    </source>
</reference>
<protein>
    <recommendedName>
        <fullName evidence="3">RNase H type-1 domain-containing protein</fullName>
    </recommendedName>
</protein>
<dbReference type="SUPFAM" id="SSF53098">
    <property type="entry name" value="Ribonuclease H-like"/>
    <property type="match status" value="1"/>
</dbReference>
<evidence type="ECO:0000313" key="1">
    <source>
        <dbReference type="EMBL" id="KAG9235719.1"/>
    </source>
</evidence>
<gene>
    <name evidence="1" type="ORF">BJ875DRAFT_338518</name>
</gene>
<dbReference type="AlphaFoldDB" id="A0A9P7YL82"/>
<keyword evidence="2" id="KW-1185">Reference proteome</keyword>
<comment type="caution">
    <text evidence="1">The sequence shown here is derived from an EMBL/GenBank/DDBJ whole genome shotgun (WGS) entry which is preliminary data.</text>
</comment>
<name>A0A9P7YL82_9HELO</name>
<dbReference type="Proteomes" id="UP000824998">
    <property type="component" value="Unassembled WGS sequence"/>
</dbReference>